<sequence>MYLFKKLAAACVAGVSLACAAPAWSAYPAAPITFTVPFPAGGGVDLVARLYAQRIGQATGANIVVENRGGAGGTIGVNMTAHAPADGYHFVLGSPGNISIAPSAYRSLPYQPLKDLKPVGMAVQMPLLLLTRPDAPYTNVADLIRYGKDHPGKLSYGSGGTGTSQHLSGALFAQKAGIDAVHVPYKGTAPVLTDLIGGRLDYTFGDTSMIPTVKAGKLKLLGVASPQRSALLPDTPTIAQAGLPGYAATNWYGFFAPAGTPDTAVAWLAGQVRAALADPAFAQQLKAQLLEAPPAMDSAAFGKFVAQDIDQWSTLIKSMDLHLD</sequence>
<dbReference type="InterPro" id="IPR042100">
    <property type="entry name" value="Bug_dom1"/>
</dbReference>
<dbReference type="Pfam" id="PF03401">
    <property type="entry name" value="TctC"/>
    <property type="match status" value="1"/>
</dbReference>
<dbReference type="Gene3D" id="3.40.190.10">
    <property type="entry name" value="Periplasmic binding protein-like II"/>
    <property type="match status" value="1"/>
</dbReference>
<gene>
    <name evidence="3" type="ORF">C7R54_06175</name>
</gene>
<evidence type="ECO:0000256" key="2">
    <source>
        <dbReference type="SAM" id="SignalP"/>
    </source>
</evidence>
<name>A0A4Q1HQB9_9BURK</name>
<dbReference type="PANTHER" id="PTHR42928:SF5">
    <property type="entry name" value="BLR1237 PROTEIN"/>
    <property type="match status" value="1"/>
</dbReference>
<dbReference type="CDD" id="cd07012">
    <property type="entry name" value="PBP2_Bug_TTT"/>
    <property type="match status" value="1"/>
</dbReference>
<dbReference type="Proteomes" id="UP000290849">
    <property type="component" value="Unassembled WGS sequence"/>
</dbReference>
<accession>A0A4Q1HQB9</accession>
<dbReference type="Gene3D" id="3.40.190.150">
    <property type="entry name" value="Bordetella uptake gene, domain 1"/>
    <property type="match status" value="1"/>
</dbReference>
<protein>
    <submittedName>
        <fullName evidence="3">LacI family transcriptional regulator</fullName>
    </submittedName>
</protein>
<feature type="chain" id="PRO_5020250850" evidence="2">
    <location>
        <begin position="21"/>
        <end position="324"/>
    </location>
</feature>
<reference evidence="3 4" key="1">
    <citation type="journal article" date="2017" name="Int. J. Syst. Evol. Microbiol.">
        <title>Achromobacter aloeverae sp. nov., isolated from the root of Aloe vera (L.) Burm.f.</title>
        <authorList>
            <person name="Kuncharoen N."/>
            <person name="Muramatsu Y."/>
            <person name="Shibata C."/>
            <person name="Kamakura Y."/>
            <person name="Nakagawa Y."/>
            <person name="Tanasupawat S."/>
        </authorList>
    </citation>
    <scope>NUCLEOTIDE SEQUENCE [LARGE SCALE GENOMIC DNA]</scope>
    <source>
        <strain evidence="3 4">AVA-1</strain>
    </source>
</reference>
<dbReference type="PROSITE" id="PS51257">
    <property type="entry name" value="PROKAR_LIPOPROTEIN"/>
    <property type="match status" value="1"/>
</dbReference>
<dbReference type="RefSeq" id="WP_129149237.1">
    <property type="nucleotide sequence ID" value="NZ_JBHSDO010000006.1"/>
</dbReference>
<comment type="similarity">
    <text evidence="1">Belongs to the UPF0065 (bug) family.</text>
</comment>
<dbReference type="PIRSF" id="PIRSF017082">
    <property type="entry name" value="YflP"/>
    <property type="match status" value="1"/>
</dbReference>
<evidence type="ECO:0000313" key="4">
    <source>
        <dbReference type="Proteomes" id="UP000290849"/>
    </source>
</evidence>
<evidence type="ECO:0000313" key="3">
    <source>
        <dbReference type="EMBL" id="RXN93282.1"/>
    </source>
</evidence>
<dbReference type="InterPro" id="IPR005064">
    <property type="entry name" value="BUG"/>
</dbReference>
<organism evidence="3 4">
    <name type="scientific">Achromobacter aloeverae</name>
    <dbReference type="NCBI Taxonomy" id="1750518"/>
    <lineage>
        <taxon>Bacteria</taxon>
        <taxon>Pseudomonadati</taxon>
        <taxon>Pseudomonadota</taxon>
        <taxon>Betaproteobacteria</taxon>
        <taxon>Burkholderiales</taxon>
        <taxon>Alcaligenaceae</taxon>
        <taxon>Achromobacter</taxon>
    </lineage>
</organism>
<dbReference type="PANTHER" id="PTHR42928">
    <property type="entry name" value="TRICARBOXYLATE-BINDING PROTEIN"/>
    <property type="match status" value="1"/>
</dbReference>
<feature type="signal peptide" evidence="2">
    <location>
        <begin position="1"/>
        <end position="20"/>
    </location>
</feature>
<evidence type="ECO:0000256" key="1">
    <source>
        <dbReference type="ARBA" id="ARBA00006987"/>
    </source>
</evidence>
<dbReference type="OrthoDB" id="8651320at2"/>
<keyword evidence="4" id="KW-1185">Reference proteome</keyword>
<dbReference type="SUPFAM" id="SSF53850">
    <property type="entry name" value="Periplasmic binding protein-like II"/>
    <property type="match status" value="1"/>
</dbReference>
<comment type="caution">
    <text evidence="3">The sequence shown here is derived from an EMBL/GenBank/DDBJ whole genome shotgun (WGS) entry which is preliminary data.</text>
</comment>
<keyword evidence="2" id="KW-0732">Signal</keyword>
<dbReference type="AlphaFoldDB" id="A0A4Q1HQB9"/>
<proteinExistence type="inferred from homology"/>
<dbReference type="EMBL" id="PYAL01000001">
    <property type="protein sequence ID" value="RXN93282.1"/>
    <property type="molecule type" value="Genomic_DNA"/>
</dbReference>